<dbReference type="GO" id="GO:0016272">
    <property type="term" value="C:prefoldin complex"/>
    <property type="evidence" value="ECO:0007669"/>
    <property type="project" value="InterPro"/>
</dbReference>
<keyword evidence="3" id="KW-0175">Coiled coil</keyword>
<accession>A0AAD5X8M7</accession>
<evidence type="ECO:0000256" key="3">
    <source>
        <dbReference type="SAM" id="Coils"/>
    </source>
</evidence>
<evidence type="ECO:0008006" key="6">
    <source>
        <dbReference type="Google" id="ProtNLM"/>
    </source>
</evidence>
<evidence type="ECO:0000256" key="2">
    <source>
        <dbReference type="ARBA" id="ARBA00023186"/>
    </source>
</evidence>
<feature type="coiled-coil region" evidence="3">
    <location>
        <begin position="76"/>
        <end position="110"/>
    </location>
</feature>
<organism evidence="4 5">
    <name type="scientific">Rhizophlyctis rosea</name>
    <dbReference type="NCBI Taxonomy" id="64517"/>
    <lineage>
        <taxon>Eukaryota</taxon>
        <taxon>Fungi</taxon>
        <taxon>Fungi incertae sedis</taxon>
        <taxon>Chytridiomycota</taxon>
        <taxon>Chytridiomycota incertae sedis</taxon>
        <taxon>Chytridiomycetes</taxon>
        <taxon>Rhizophlyctidales</taxon>
        <taxon>Rhizophlyctidaceae</taxon>
        <taxon>Rhizophlyctis</taxon>
    </lineage>
</organism>
<dbReference type="InterPro" id="IPR002777">
    <property type="entry name" value="PFD_beta-like"/>
</dbReference>
<protein>
    <recommendedName>
        <fullName evidence="6">Prefoldin subunit 1</fullName>
    </recommendedName>
</protein>
<dbReference type="InterPro" id="IPR009053">
    <property type="entry name" value="Prefoldin"/>
</dbReference>
<sequence>MALPPEVAQKVLVELQTKVVETSRQLATVKAQISTRDREKKLSELTAKELESMGENVSAYRAVGKMFLQEPLTVLTKELRDRVDAAERDTKNLERAAVKLERDLKDAQGSWQEVMHRAKKAEQE</sequence>
<dbReference type="GO" id="GO:0005737">
    <property type="term" value="C:cytoplasm"/>
    <property type="evidence" value="ECO:0007669"/>
    <property type="project" value="TreeGrafter"/>
</dbReference>
<keyword evidence="2" id="KW-0143">Chaperone</keyword>
<reference evidence="4" key="1">
    <citation type="submission" date="2020-05" db="EMBL/GenBank/DDBJ databases">
        <title>Phylogenomic resolution of chytrid fungi.</title>
        <authorList>
            <person name="Stajich J.E."/>
            <person name="Amses K."/>
            <person name="Simmons R."/>
            <person name="Seto K."/>
            <person name="Myers J."/>
            <person name="Bonds A."/>
            <person name="Quandt C.A."/>
            <person name="Barry K."/>
            <person name="Liu P."/>
            <person name="Grigoriev I."/>
            <person name="Longcore J.E."/>
            <person name="James T.Y."/>
        </authorList>
    </citation>
    <scope>NUCLEOTIDE SEQUENCE</scope>
    <source>
        <strain evidence="4">JEL0318</strain>
    </source>
</reference>
<dbReference type="EMBL" id="JADGJD010000089">
    <property type="protein sequence ID" value="KAJ3055238.1"/>
    <property type="molecule type" value="Genomic_DNA"/>
</dbReference>
<dbReference type="GO" id="GO:0051082">
    <property type="term" value="F:unfolded protein binding"/>
    <property type="evidence" value="ECO:0007669"/>
    <property type="project" value="InterPro"/>
</dbReference>
<name>A0AAD5X8M7_9FUNG</name>
<comment type="similarity">
    <text evidence="1">Belongs to the prefoldin subunit beta family.</text>
</comment>
<dbReference type="Proteomes" id="UP001212841">
    <property type="component" value="Unassembled WGS sequence"/>
</dbReference>
<dbReference type="SUPFAM" id="SSF46579">
    <property type="entry name" value="Prefoldin"/>
    <property type="match status" value="1"/>
</dbReference>
<dbReference type="AlphaFoldDB" id="A0AAD5X8M7"/>
<proteinExistence type="inferred from homology"/>
<comment type="caution">
    <text evidence="4">The sequence shown here is derived from an EMBL/GenBank/DDBJ whole genome shotgun (WGS) entry which is preliminary data.</text>
</comment>
<dbReference type="GO" id="GO:0044183">
    <property type="term" value="F:protein folding chaperone"/>
    <property type="evidence" value="ECO:0007669"/>
    <property type="project" value="TreeGrafter"/>
</dbReference>
<dbReference type="Pfam" id="PF01920">
    <property type="entry name" value="Prefoldin_2"/>
    <property type="match status" value="1"/>
</dbReference>
<evidence type="ECO:0000313" key="5">
    <source>
        <dbReference type="Proteomes" id="UP001212841"/>
    </source>
</evidence>
<gene>
    <name evidence="4" type="ORF">HK097_011121</name>
</gene>
<evidence type="ECO:0000313" key="4">
    <source>
        <dbReference type="EMBL" id="KAJ3055238.1"/>
    </source>
</evidence>
<dbReference type="Gene3D" id="1.10.287.370">
    <property type="match status" value="1"/>
</dbReference>
<dbReference type="PANTHER" id="PTHR20903:SF0">
    <property type="entry name" value="PREFOLDIN SUBUNIT 1"/>
    <property type="match status" value="1"/>
</dbReference>
<keyword evidence="5" id="KW-1185">Reference proteome</keyword>
<evidence type="ECO:0000256" key="1">
    <source>
        <dbReference type="ARBA" id="ARBA00008045"/>
    </source>
</evidence>
<dbReference type="PANTHER" id="PTHR20903">
    <property type="entry name" value="PREFOLDIN SUBUNIT 1-RELATED"/>
    <property type="match status" value="1"/>
</dbReference>